<evidence type="ECO:0000313" key="4">
    <source>
        <dbReference type="Proteomes" id="UP000192536"/>
    </source>
</evidence>
<dbReference type="InterPro" id="IPR036282">
    <property type="entry name" value="Glutathione-S-Trfase_C_sf"/>
</dbReference>
<dbReference type="InterPro" id="IPR040079">
    <property type="entry name" value="Glutathione_S-Trfase"/>
</dbReference>
<dbReference type="SFLD" id="SFLDG00358">
    <property type="entry name" value="Main_(cytGST)"/>
    <property type="match status" value="1"/>
</dbReference>
<dbReference type="Gene3D" id="3.40.30.10">
    <property type="entry name" value="Glutaredoxin"/>
    <property type="match status" value="1"/>
</dbReference>
<dbReference type="SFLD" id="SFLDS00019">
    <property type="entry name" value="Glutathione_Transferase_(cytos"/>
    <property type="match status" value="1"/>
</dbReference>
<feature type="domain" description="GST C-terminal" evidence="2">
    <location>
        <begin position="86"/>
        <end position="214"/>
    </location>
</feature>
<dbReference type="STRING" id="1646377.BS640_06270"/>
<dbReference type="InterPro" id="IPR036249">
    <property type="entry name" value="Thioredoxin-like_sf"/>
</dbReference>
<dbReference type="EMBL" id="MRWE01000007">
    <property type="protein sequence ID" value="ORJ26442.1"/>
    <property type="molecule type" value="Genomic_DNA"/>
</dbReference>
<dbReference type="SFLD" id="SFLDG01150">
    <property type="entry name" value="Main.1:_Beta-like"/>
    <property type="match status" value="1"/>
</dbReference>
<dbReference type="CDD" id="cd03057">
    <property type="entry name" value="GST_N_Beta"/>
    <property type="match status" value="1"/>
</dbReference>
<reference evidence="3 4" key="1">
    <citation type="journal article" date="2017" name="Int. J. Syst. Evol. Microbiol.">
        <title>Rouxiella badensis sp. nov. and Rouxiella silvae sp. nov. isolated from peat bog soil in Germany and emendation of the genus description.</title>
        <authorList>
            <person name="Le Fleche-Mateos A."/>
            <person name="Kugler J.H."/>
            <person name="Hansen S.H."/>
            <person name="Syldatk C."/>
            <person name="Hausmann R."/>
            <person name="Lomprez F."/>
            <person name="Vandenbogaert M."/>
            <person name="Manuguerra J.C."/>
            <person name="Grimont P.A."/>
        </authorList>
    </citation>
    <scope>NUCLEOTIDE SEQUENCE [LARGE SCALE GENOMIC DNA]</scope>
    <source>
        <strain evidence="3 4">DSM 100043</strain>
    </source>
</reference>
<dbReference type="Pfam" id="PF02798">
    <property type="entry name" value="GST_N"/>
    <property type="match status" value="1"/>
</dbReference>
<dbReference type="PANTHER" id="PTHR44051:SF8">
    <property type="entry name" value="GLUTATHIONE S-TRANSFERASE GSTA"/>
    <property type="match status" value="1"/>
</dbReference>
<dbReference type="Gene3D" id="1.20.1050.10">
    <property type="match status" value="1"/>
</dbReference>
<dbReference type="Proteomes" id="UP000192536">
    <property type="component" value="Unassembled WGS sequence"/>
</dbReference>
<dbReference type="InterPro" id="IPR004045">
    <property type="entry name" value="Glutathione_S-Trfase_N"/>
</dbReference>
<evidence type="ECO:0000259" key="1">
    <source>
        <dbReference type="PROSITE" id="PS50404"/>
    </source>
</evidence>
<dbReference type="PROSITE" id="PS50404">
    <property type="entry name" value="GST_NTER"/>
    <property type="match status" value="1"/>
</dbReference>
<protein>
    <submittedName>
        <fullName evidence="3">Glutathione S-transferase</fullName>
    </submittedName>
</protein>
<dbReference type="PROSITE" id="PS50405">
    <property type="entry name" value="GST_CTER"/>
    <property type="match status" value="1"/>
</dbReference>
<gene>
    <name evidence="3" type="ORF">BS640_06270</name>
</gene>
<dbReference type="SUPFAM" id="SSF47616">
    <property type="entry name" value="GST C-terminal domain-like"/>
    <property type="match status" value="1"/>
</dbReference>
<organism evidence="3 4">
    <name type="scientific">Rouxiella badensis</name>
    <dbReference type="NCBI Taxonomy" id="1646377"/>
    <lineage>
        <taxon>Bacteria</taxon>
        <taxon>Pseudomonadati</taxon>
        <taxon>Pseudomonadota</taxon>
        <taxon>Gammaproteobacteria</taxon>
        <taxon>Enterobacterales</taxon>
        <taxon>Yersiniaceae</taxon>
        <taxon>Rouxiella</taxon>
    </lineage>
</organism>
<keyword evidence="4" id="KW-1185">Reference proteome</keyword>
<dbReference type="InterPro" id="IPR010987">
    <property type="entry name" value="Glutathione-S-Trfase_C-like"/>
</dbReference>
<dbReference type="CDD" id="cd03188">
    <property type="entry name" value="GST_C_Beta"/>
    <property type="match status" value="1"/>
</dbReference>
<dbReference type="AlphaFoldDB" id="A0A1X0WI24"/>
<dbReference type="PANTHER" id="PTHR44051">
    <property type="entry name" value="GLUTATHIONE S-TRANSFERASE-RELATED"/>
    <property type="match status" value="1"/>
</dbReference>
<dbReference type="GO" id="GO:0016740">
    <property type="term" value="F:transferase activity"/>
    <property type="evidence" value="ECO:0007669"/>
    <property type="project" value="UniProtKB-KW"/>
</dbReference>
<dbReference type="SUPFAM" id="SSF52833">
    <property type="entry name" value="Thioredoxin-like"/>
    <property type="match status" value="1"/>
</dbReference>
<evidence type="ECO:0000259" key="2">
    <source>
        <dbReference type="PROSITE" id="PS50405"/>
    </source>
</evidence>
<accession>A0A1X0WI24</accession>
<dbReference type="RefSeq" id="WP_084912190.1">
    <property type="nucleotide sequence ID" value="NZ_MRWE01000007.1"/>
</dbReference>
<evidence type="ECO:0000313" key="3">
    <source>
        <dbReference type="EMBL" id="ORJ26442.1"/>
    </source>
</evidence>
<comment type="caution">
    <text evidence="3">The sequence shown here is derived from an EMBL/GenBank/DDBJ whole genome shotgun (WGS) entry which is preliminary data.</text>
</comment>
<proteinExistence type="predicted"/>
<keyword evidence="3" id="KW-0808">Transferase</keyword>
<feature type="domain" description="GST N-terminal" evidence="1">
    <location>
        <begin position="1"/>
        <end position="80"/>
    </location>
</feature>
<sequence>MYQLYYCRGKASLTPHMLLEELGIPFELVNVDVKNNQHKSAEYLALNPVGKIPLLTDGETVISETAAICFYLSDKNPDCNFGPLVGSPQRGEFYQWLFYLTSTLQTELMTYFMPQKYSECGKAEIREQACKNIADTLDLIDNRLRRNRQEGKGPYFLGQDCTVVDLFILMLARWTRDMPYPARARPDFGEYLPRIAYRPAVQRAFATEKIDAPFY</sequence>
<name>A0A1X0WI24_9GAMM</name>